<reference evidence="1" key="1">
    <citation type="submission" date="2019-08" db="EMBL/GenBank/DDBJ databases">
        <authorList>
            <person name="Kucharzyk K."/>
            <person name="Murdoch R.W."/>
            <person name="Higgins S."/>
            <person name="Loffler F."/>
        </authorList>
    </citation>
    <scope>NUCLEOTIDE SEQUENCE</scope>
</reference>
<comment type="caution">
    <text evidence="1">The sequence shown here is derived from an EMBL/GenBank/DDBJ whole genome shotgun (WGS) entry which is preliminary data.</text>
</comment>
<sequence length="32" mass="3384">MAHIGKKFTLGLISGFGGALGFHDHRDVMVNG</sequence>
<proteinExistence type="predicted"/>
<organism evidence="1">
    <name type="scientific">bioreactor metagenome</name>
    <dbReference type="NCBI Taxonomy" id="1076179"/>
    <lineage>
        <taxon>unclassified sequences</taxon>
        <taxon>metagenomes</taxon>
        <taxon>ecological metagenomes</taxon>
    </lineage>
</organism>
<dbReference type="EMBL" id="VSSQ01097059">
    <property type="protein sequence ID" value="MPN40561.1"/>
    <property type="molecule type" value="Genomic_DNA"/>
</dbReference>
<protein>
    <submittedName>
        <fullName evidence="1">Uncharacterized protein</fullName>
    </submittedName>
</protein>
<dbReference type="AlphaFoldDB" id="A0A645HNC7"/>
<evidence type="ECO:0000313" key="1">
    <source>
        <dbReference type="EMBL" id="MPN40561.1"/>
    </source>
</evidence>
<accession>A0A645HNC7</accession>
<gene>
    <name evidence="1" type="ORF">SDC9_188099</name>
</gene>
<name>A0A645HNC7_9ZZZZ</name>